<reference evidence="2" key="2">
    <citation type="submission" date="2018-05" db="EMBL/GenBank/DDBJ databases">
        <title>OpunRS2 (Oryza punctata Reference Sequence Version 2).</title>
        <authorList>
            <person name="Zhang J."/>
            <person name="Kudrna D."/>
            <person name="Lee S."/>
            <person name="Talag J."/>
            <person name="Welchert J."/>
            <person name="Wing R.A."/>
        </authorList>
    </citation>
    <scope>NUCLEOTIDE SEQUENCE [LARGE SCALE GENOMIC DNA]</scope>
</reference>
<sequence>MSIEEQVRGTYALTRDFASSQRTISRRLLHPPRAHRRHCSAACATNPSFLPTSPPASHSEVAASPLPLPSVPRKCCPPSSRRCHPSAPLNPGNSPPLPPPPPHPNWSRGHHCRCCPRVRTSRVGGESHWNTNC</sequence>
<name>A0A0E0L1B7_ORYPU</name>
<protein>
    <submittedName>
        <fullName evidence="2">Uncharacterized protein</fullName>
    </submittedName>
</protein>
<dbReference type="HOGENOM" id="CLU_1910065_0_0_1"/>
<keyword evidence="3" id="KW-1185">Reference proteome</keyword>
<accession>A0A0E0L1B7</accession>
<proteinExistence type="predicted"/>
<reference evidence="2" key="1">
    <citation type="submission" date="2015-04" db="UniProtKB">
        <authorList>
            <consortium name="EnsemblPlants"/>
        </authorList>
    </citation>
    <scope>IDENTIFICATION</scope>
</reference>
<evidence type="ECO:0000256" key="1">
    <source>
        <dbReference type="SAM" id="MobiDB-lite"/>
    </source>
</evidence>
<evidence type="ECO:0000313" key="2">
    <source>
        <dbReference type="EnsemblPlants" id="OPUNC05G10970.1"/>
    </source>
</evidence>
<dbReference type="Proteomes" id="UP000026962">
    <property type="component" value="Chromosome 5"/>
</dbReference>
<evidence type="ECO:0000313" key="3">
    <source>
        <dbReference type="Proteomes" id="UP000026962"/>
    </source>
</evidence>
<dbReference type="Gramene" id="OPUNC05G10970.1">
    <property type="protein sequence ID" value="OPUNC05G10970.1"/>
    <property type="gene ID" value="OPUNC05G10970"/>
</dbReference>
<organism evidence="2">
    <name type="scientific">Oryza punctata</name>
    <name type="common">Red rice</name>
    <dbReference type="NCBI Taxonomy" id="4537"/>
    <lineage>
        <taxon>Eukaryota</taxon>
        <taxon>Viridiplantae</taxon>
        <taxon>Streptophyta</taxon>
        <taxon>Embryophyta</taxon>
        <taxon>Tracheophyta</taxon>
        <taxon>Spermatophyta</taxon>
        <taxon>Magnoliopsida</taxon>
        <taxon>Liliopsida</taxon>
        <taxon>Poales</taxon>
        <taxon>Poaceae</taxon>
        <taxon>BOP clade</taxon>
        <taxon>Oryzoideae</taxon>
        <taxon>Oryzeae</taxon>
        <taxon>Oryzinae</taxon>
        <taxon>Oryza</taxon>
    </lineage>
</organism>
<dbReference type="AlphaFoldDB" id="A0A0E0L1B7"/>
<feature type="region of interest" description="Disordered" evidence="1">
    <location>
        <begin position="73"/>
        <end position="109"/>
    </location>
</feature>
<feature type="compositionally biased region" description="Pro residues" evidence="1">
    <location>
        <begin position="93"/>
        <end position="104"/>
    </location>
</feature>
<dbReference type="EnsemblPlants" id="OPUNC05G10970.1">
    <property type="protein sequence ID" value="OPUNC05G10970.1"/>
    <property type="gene ID" value="OPUNC05G10970"/>
</dbReference>